<sequence>MNTSDAAACLGSLPGTLAVWRCQGRGPAYHKLGCRVMYDIEELEAFASGKHHIYN</sequence>
<proteinExistence type="predicted"/>
<dbReference type="InterPro" id="IPR009061">
    <property type="entry name" value="DNA-bd_dom_put_sf"/>
</dbReference>
<keyword evidence="2" id="KW-1185">Reference proteome</keyword>
<name>A0ABX6NKL6_9BACT</name>
<reference evidence="1 2" key="1">
    <citation type="submission" date="2019-04" db="EMBL/GenBank/DDBJ databases">
        <title>Isolation and culture of sulfate reducing bacteria from the cold seep of the South China Sea.</title>
        <authorList>
            <person name="Sun C."/>
            <person name="Liu R."/>
        </authorList>
    </citation>
    <scope>NUCLEOTIDE SEQUENCE [LARGE SCALE GENOMIC DNA]</scope>
    <source>
        <strain evidence="1 2">CS1</strain>
    </source>
</reference>
<protein>
    <submittedName>
        <fullName evidence="1">Helix-turn-helix domain-containing protein</fullName>
    </submittedName>
</protein>
<dbReference type="EMBL" id="CP039543">
    <property type="protein sequence ID" value="QJT11221.1"/>
    <property type="molecule type" value="Genomic_DNA"/>
</dbReference>
<organism evidence="1 2">
    <name type="scientific">Oceanidesulfovibrio marinus</name>
    <dbReference type="NCBI Taxonomy" id="370038"/>
    <lineage>
        <taxon>Bacteria</taxon>
        <taxon>Pseudomonadati</taxon>
        <taxon>Thermodesulfobacteriota</taxon>
        <taxon>Desulfovibrionia</taxon>
        <taxon>Desulfovibrionales</taxon>
        <taxon>Desulfovibrionaceae</taxon>
        <taxon>Oceanidesulfovibrio</taxon>
    </lineage>
</organism>
<dbReference type="Proteomes" id="UP000503251">
    <property type="component" value="Chromosome"/>
</dbReference>
<accession>A0ABX6NKL6</accession>
<dbReference type="SUPFAM" id="SSF46955">
    <property type="entry name" value="Putative DNA-binding domain"/>
    <property type="match status" value="1"/>
</dbReference>
<evidence type="ECO:0000313" key="2">
    <source>
        <dbReference type="Proteomes" id="UP000503251"/>
    </source>
</evidence>
<gene>
    <name evidence="1" type="ORF">E8L03_03280</name>
</gene>
<evidence type="ECO:0000313" key="1">
    <source>
        <dbReference type="EMBL" id="QJT11221.1"/>
    </source>
</evidence>